<keyword evidence="1" id="KW-0479">Metal-binding</keyword>
<organism evidence="6 7">
    <name type="scientific">Spermophilus dauricus</name>
    <name type="common">Daurian ground squirrel</name>
    <dbReference type="NCBI Taxonomy" id="99837"/>
    <lineage>
        <taxon>Eukaryota</taxon>
        <taxon>Metazoa</taxon>
        <taxon>Chordata</taxon>
        <taxon>Craniata</taxon>
        <taxon>Vertebrata</taxon>
        <taxon>Euteleostomi</taxon>
        <taxon>Mammalia</taxon>
        <taxon>Eutheria</taxon>
        <taxon>Euarchontoglires</taxon>
        <taxon>Glires</taxon>
        <taxon>Rodentia</taxon>
        <taxon>Sciuromorpha</taxon>
        <taxon>Sciuridae</taxon>
        <taxon>Xerinae</taxon>
        <taxon>Marmotini</taxon>
        <taxon>Spermophilus</taxon>
    </lineage>
</organism>
<proteinExistence type="predicted"/>
<dbReference type="SMART" id="SM00440">
    <property type="entry name" value="ZnF_C2C2"/>
    <property type="match status" value="1"/>
</dbReference>
<dbReference type="GO" id="GO:0006351">
    <property type="term" value="P:DNA-templated transcription"/>
    <property type="evidence" value="ECO:0007669"/>
    <property type="project" value="InterPro"/>
</dbReference>
<evidence type="ECO:0000313" key="6">
    <source>
        <dbReference type="Ensembl" id="ENSSDAP00000002700.1"/>
    </source>
</evidence>
<name>A0A8C9P2N9_SPEDA</name>
<keyword evidence="3" id="KW-0862">Zinc</keyword>
<keyword evidence="2 4" id="KW-0863">Zinc-finger</keyword>
<dbReference type="Proteomes" id="UP000694422">
    <property type="component" value="Unplaced"/>
</dbReference>
<dbReference type="PROSITE" id="PS51133">
    <property type="entry name" value="ZF_TFIIS_2"/>
    <property type="match status" value="1"/>
</dbReference>
<dbReference type="AlphaFoldDB" id="A0A8C9P2N9"/>
<evidence type="ECO:0000256" key="4">
    <source>
        <dbReference type="PROSITE-ProRule" id="PRU00472"/>
    </source>
</evidence>
<reference evidence="6" key="1">
    <citation type="submission" date="2025-08" db="UniProtKB">
        <authorList>
            <consortium name="Ensembl"/>
        </authorList>
    </citation>
    <scope>IDENTIFICATION</scope>
</reference>
<dbReference type="Pfam" id="PF01096">
    <property type="entry name" value="Zn_ribbon_TFIIS"/>
    <property type="match status" value="1"/>
</dbReference>
<dbReference type="Gene3D" id="2.20.25.10">
    <property type="match status" value="1"/>
</dbReference>
<evidence type="ECO:0000256" key="1">
    <source>
        <dbReference type="ARBA" id="ARBA00022723"/>
    </source>
</evidence>
<accession>A0A8C9P2N9</accession>
<evidence type="ECO:0000256" key="3">
    <source>
        <dbReference type="ARBA" id="ARBA00022833"/>
    </source>
</evidence>
<evidence type="ECO:0000256" key="2">
    <source>
        <dbReference type="ARBA" id="ARBA00022771"/>
    </source>
</evidence>
<evidence type="ECO:0000259" key="5">
    <source>
        <dbReference type="PROSITE" id="PS51133"/>
    </source>
</evidence>
<dbReference type="InterPro" id="IPR001222">
    <property type="entry name" value="Znf_TFIIS"/>
</dbReference>
<dbReference type="GO" id="GO:0008270">
    <property type="term" value="F:zinc ion binding"/>
    <property type="evidence" value="ECO:0007669"/>
    <property type="project" value="UniProtKB-KW"/>
</dbReference>
<feature type="domain" description="TFIIS-type" evidence="5">
    <location>
        <begin position="29"/>
        <end position="104"/>
    </location>
</feature>
<dbReference type="GO" id="GO:0003676">
    <property type="term" value="F:nucleic acid binding"/>
    <property type="evidence" value="ECO:0007669"/>
    <property type="project" value="InterPro"/>
</dbReference>
<protein>
    <recommendedName>
        <fullName evidence="5">TFIIS-type domain-containing protein</fullName>
    </recommendedName>
</protein>
<keyword evidence="7" id="KW-1185">Reference proteome</keyword>
<evidence type="ECO:0000313" key="7">
    <source>
        <dbReference type="Proteomes" id="UP000694422"/>
    </source>
</evidence>
<reference evidence="6" key="2">
    <citation type="submission" date="2025-09" db="UniProtKB">
        <authorList>
            <consortium name="Ensembl"/>
        </authorList>
    </citation>
    <scope>IDENTIFICATION</scope>
</reference>
<dbReference type="SUPFAM" id="SSF57783">
    <property type="entry name" value="Zinc beta-ribbon"/>
    <property type="match status" value="1"/>
</dbReference>
<dbReference type="Ensembl" id="ENSSDAT00000003119.1">
    <property type="protein sequence ID" value="ENSSDAP00000002700.1"/>
    <property type="gene ID" value="ENSSDAG00000002606.1"/>
</dbReference>
<sequence>MLLFCRGCGNGLIVGGPALILLRWQHLYNNITCKVTELGVSKAERSGWCAWLSSSLGERRLYSRAMSQCEHPRAQGMQLQTRSAEDPKITFYRRCRAPCGHHWRD</sequence>